<dbReference type="Proteomes" id="UP000808146">
    <property type="component" value="Unassembled WGS sequence"/>
</dbReference>
<reference evidence="2" key="1">
    <citation type="submission" date="2020-10" db="EMBL/GenBank/DDBJ databases">
        <title>Connecting structure to function with the recovery of over 1000 high-quality activated sludge metagenome-assembled genomes encoding full-length rRNA genes using long-read sequencing.</title>
        <authorList>
            <person name="Singleton C.M."/>
            <person name="Petriglieri F."/>
            <person name="Kristensen J.M."/>
            <person name="Kirkegaard R.H."/>
            <person name="Michaelsen T.Y."/>
            <person name="Andersen M.H."/>
            <person name="Karst S.M."/>
            <person name="Dueholm M.S."/>
            <person name="Nielsen P.H."/>
            <person name="Albertsen M."/>
        </authorList>
    </citation>
    <scope>NUCLEOTIDE SEQUENCE</scope>
    <source>
        <strain evidence="2">OdNE_18-Q3-R46-58_BAT3C.305</strain>
    </source>
</reference>
<dbReference type="SUPFAM" id="SSF53098">
    <property type="entry name" value="Ribonuclease H-like"/>
    <property type="match status" value="1"/>
</dbReference>
<protein>
    <recommendedName>
        <fullName evidence="4">3'-5' exonuclease</fullName>
    </recommendedName>
</protein>
<dbReference type="EMBL" id="JADKBR010000017">
    <property type="protein sequence ID" value="MBK8891516.1"/>
    <property type="molecule type" value="Genomic_DNA"/>
</dbReference>
<dbReference type="AlphaFoldDB" id="A0A9D7QIL6"/>
<evidence type="ECO:0000313" key="3">
    <source>
        <dbReference type="Proteomes" id="UP000808146"/>
    </source>
</evidence>
<dbReference type="InterPro" id="IPR012337">
    <property type="entry name" value="RNaseH-like_sf"/>
</dbReference>
<proteinExistence type="predicted"/>
<feature type="region of interest" description="Disordered" evidence="1">
    <location>
        <begin position="1"/>
        <end position="20"/>
    </location>
</feature>
<sequence>MAFKLSKLLGKGGARSPSKLPSDVRQALLEWRASKAPELDEWHYHVRYVVVEIGTSGPRAPDDNLLGISAIGVQGGSIMPADAFSFDLAAGDIDGDAVDRQLMAFLDYSAKAPLVAYHSPSVSSFLKPAFRNRLGLDFEPQWVDLAWLLPSLYSDKSATLLPLDDWLERLGIQGQGSGRRDTMTNALVLARLFQMVLVRAIDKGNSHG</sequence>
<evidence type="ECO:0008006" key="4">
    <source>
        <dbReference type="Google" id="ProtNLM"/>
    </source>
</evidence>
<name>A0A9D7QIL6_9RHOO</name>
<evidence type="ECO:0000256" key="1">
    <source>
        <dbReference type="SAM" id="MobiDB-lite"/>
    </source>
</evidence>
<dbReference type="Gene3D" id="3.30.420.10">
    <property type="entry name" value="Ribonuclease H-like superfamily/Ribonuclease H"/>
    <property type="match status" value="1"/>
</dbReference>
<comment type="caution">
    <text evidence="2">The sequence shown here is derived from an EMBL/GenBank/DDBJ whole genome shotgun (WGS) entry which is preliminary data.</text>
</comment>
<evidence type="ECO:0000313" key="2">
    <source>
        <dbReference type="EMBL" id="MBK8891516.1"/>
    </source>
</evidence>
<accession>A0A9D7QIL6</accession>
<dbReference type="GO" id="GO:0003676">
    <property type="term" value="F:nucleic acid binding"/>
    <property type="evidence" value="ECO:0007669"/>
    <property type="project" value="InterPro"/>
</dbReference>
<dbReference type="InterPro" id="IPR036397">
    <property type="entry name" value="RNaseH_sf"/>
</dbReference>
<organism evidence="2 3">
    <name type="scientific">Candidatus Dechloromonas phosphorivorans</name>
    <dbReference type="NCBI Taxonomy" id="2899244"/>
    <lineage>
        <taxon>Bacteria</taxon>
        <taxon>Pseudomonadati</taxon>
        <taxon>Pseudomonadota</taxon>
        <taxon>Betaproteobacteria</taxon>
        <taxon>Rhodocyclales</taxon>
        <taxon>Azonexaceae</taxon>
        <taxon>Dechloromonas</taxon>
    </lineage>
</organism>
<gene>
    <name evidence="2" type="ORF">IPN75_14645</name>
</gene>